<dbReference type="EMBL" id="JAPFFF010000001">
    <property type="protein sequence ID" value="KAK8898881.1"/>
    <property type="molecule type" value="Genomic_DNA"/>
</dbReference>
<accession>A0ABR2L7B3</accession>
<dbReference type="Proteomes" id="UP001470230">
    <property type="component" value="Unassembled WGS sequence"/>
</dbReference>
<feature type="region of interest" description="Disordered" evidence="1">
    <location>
        <begin position="1"/>
        <end position="30"/>
    </location>
</feature>
<keyword evidence="3" id="KW-1185">Reference proteome</keyword>
<evidence type="ECO:0000256" key="1">
    <source>
        <dbReference type="SAM" id="MobiDB-lite"/>
    </source>
</evidence>
<sequence>MKKNQTSYNHGHKDGPRKTGKTSLVLESETDEMERVKRRIQGFNYKSSHAWKMLTAKYGPKLAHEELMSIAELLSAQVNINLDRDAKRRKAVLVKWFEENWDSIQGYLQYVILESED</sequence>
<gene>
    <name evidence="2" type="ORF">M9Y10_001173</name>
</gene>
<evidence type="ECO:0000313" key="2">
    <source>
        <dbReference type="EMBL" id="KAK8898881.1"/>
    </source>
</evidence>
<evidence type="ECO:0000313" key="3">
    <source>
        <dbReference type="Proteomes" id="UP001470230"/>
    </source>
</evidence>
<organism evidence="2 3">
    <name type="scientific">Tritrichomonas musculus</name>
    <dbReference type="NCBI Taxonomy" id="1915356"/>
    <lineage>
        <taxon>Eukaryota</taxon>
        <taxon>Metamonada</taxon>
        <taxon>Parabasalia</taxon>
        <taxon>Tritrichomonadida</taxon>
        <taxon>Tritrichomonadidae</taxon>
        <taxon>Tritrichomonas</taxon>
    </lineage>
</organism>
<comment type="caution">
    <text evidence="2">The sequence shown here is derived from an EMBL/GenBank/DDBJ whole genome shotgun (WGS) entry which is preliminary data.</text>
</comment>
<protein>
    <submittedName>
        <fullName evidence="2">Uncharacterized protein</fullName>
    </submittedName>
</protein>
<reference evidence="2 3" key="1">
    <citation type="submission" date="2024-04" db="EMBL/GenBank/DDBJ databases">
        <title>Tritrichomonas musculus Genome.</title>
        <authorList>
            <person name="Alves-Ferreira E."/>
            <person name="Grigg M."/>
            <person name="Lorenzi H."/>
            <person name="Galac M."/>
        </authorList>
    </citation>
    <scope>NUCLEOTIDE SEQUENCE [LARGE SCALE GENOMIC DNA]</scope>
    <source>
        <strain evidence="2 3">EAF2021</strain>
    </source>
</reference>
<proteinExistence type="predicted"/>
<name>A0ABR2L7B3_9EUKA</name>